<dbReference type="Proteomes" id="UP000326380">
    <property type="component" value="Unassembled WGS sequence"/>
</dbReference>
<dbReference type="EMBL" id="VTWU01000007">
    <property type="protein sequence ID" value="KAA9327162.1"/>
    <property type="molecule type" value="Genomic_DNA"/>
</dbReference>
<accession>A0A7L4ZS36</accession>
<comment type="caution">
    <text evidence="2">The sequence shown here is derived from an EMBL/GenBank/DDBJ whole genome shotgun (WGS) entry which is preliminary data.</text>
</comment>
<gene>
    <name evidence="2" type="ORF">F0P96_18165</name>
</gene>
<evidence type="ECO:0000313" key="3">
    <source>
        <dbReference type="Proteomes" id="UP000326380"/>
    </source>
</evidence>
<feature type="region of interest" description="Disordered" evidence="1">
    <location>
        <begin position="220"/>
        <end position="250"/>
    </location>
</feature>
<evidence type="ECO:0000313" key="2">
    <source>
        <dbReference type="EMBL" id="KAA9327162.1"/>
    </source>
</evidence>
<name>A0A7L4ZS36_9BACT</name>
<keyword evidence="3" id="KW-1185">Reference proteome</keyword>
<organism evidence="2 3">
    <name type="scientific">Hymenobacter busanensis</name>
    <dbReference type="NCBI Taxonomy" id="2607656"/>
    <lineage>
        <taxon>Bacteria</taxon>
        <taxon>Pseudomonadati</taxon>
        <taxon>Bacteroidota</taxon>
        <taxon>Cytophagia</taxon>
        <taxon>Cytophagales</taxon>
        <taxon>Hymenobacteraceae</taxon>
        <taxon>Hymenobacter</taxon>
    </lineage>
</organism>
<proteinExistence type="predicted"/>
<dbReference type="RefSeq" id="WP_151080392.1">
    <property type="nucleotide sequence ID" value="NZ_CP047647.1"/>
</dbReference>
<evidence type="ECO:0000256" key="1">
    <source>
        <dbReference type="SAM" id="MobiDB-lite"/>
    </source>
</evidence>
<dbReference type="AlphaFoldDB" id="A0A7L4ZS36"/>
<reference evidence="2 3" key="1">
    <citation type="submission" date="2019-09" db="EMBL/GenBank/DDBJ databases">
        <title>Genome sequence of Hymenobacter sp. M3.</title>
        <authorList>
            <person name="Srinivasan S."/>
        </authorList>
    </citation>
    <scope>NUCLEOTIDE SEQUENCE [LARGE SCALE GENOMIC DNA]</scope>
    <source>
        <strain evidence="2 3">M3</strain>
    </source>
</reference>
<sequence length="250" mass="27180">MPSYYVHVKPAGGATRWEDGLELVTTEADSLEVRMGVAATAGEFLEFDVAVRNRSSRPVLVAPEQFYLLAYYPDFPSPKQLPATNPETTIETLQQKAAEHEKQSTALPAAEVLAGVNNTLADLTTKRRNETTAQYEARNAAHQAEKARHEQQRTAQAVQAVATREQLAAAEESLLRKTTLNPGYAARGRVRFQRYVDAATRLRVVVPVAGHELAGDFIQTRFTPNGRPLTPPPPTAAAQSPAAPTAGSPR</sequence>
<feature type="compositionally biased region" description="Low complexity" evidence="1">
    <location>
        <begin position="236"/>
        <end position="250"/>
    </location>
</feature>
<protein>
    <submittedName>
        <fullName evidence="2">Uncharacterized protein</fullName>
    </submittedName>
</protein>